<dbReference type="InterPro" id="IPR002013">
    <property type="entry name" value="SAC_dom"/>
</dbReference>
<dbReference type="OrthoDB" id="405996at2759"/>
<dbReference type="PANTHER" id="PTHR45662:SF8">
    <property type="entry name" value="PHOSPHATIDYLINOSITIDE PHOSPHATASE SAC2"/>
    <property type="match status" value="1"/>
</dbReference>
<dbReference type="PANTHER" id="PTHR45662">
    <property type="entry name" value="PHOSPHATIDYLINOSITIDE PHOSPHATASE SAC1"/>
    <property type="match status" value="1"/>
</dbReference>
<evidence type="ECO:0008006" key="6">
    <source>
        <dbReference type="Google" id="ProtNLM"/>
    </source>
</evidence>
<proteinExistence type="predicted"/>
<evidence type="ECO:0000259" key="2">
    <source>
        <dbReference type="PROSITE" id="PS50275"/>
    </source>
</evidence>
<feature type="compositionally biased region" description="Basic and acidic residues" evidence="1">
    <location>
        <begin position="990"/>
        <end position="1004"/>
    </location>
</feature>
<reference evidence="4" key="1">
    <citation type="submission" date="2022-01" db="UniProtKB">
        <authorList>
            <consortium name="EnsemblMetazoa"/>
        </authorList>
    </citation>
    <scope>IDENTIFICATION</scope>
</reference>
<dbReference type="GO" id="GO:0005769">
    <property type="term" value="C:early endosome"/>
    <property type="evidence" value="ECO:0007669"/>
    <property type="project" value="TreeGrafter"/>
</dbReference>
<feature type="domain" description="SAC" evidence="2">
    <location>
        <begin position="206"/>
        <end position="523"/>
    </location>
</feature>
<dbReference type="InterPro" id="IPR034753">
    <property type="entry name" value="hSac2"/>
</dbReference>
<dbReference type="GO" id="GO:2001135">
    <property type="term" value="P:regulation of endocytic recycling"/>
    <property type="evidence" value="ECO:0007669"/>
    <property type="project" value="TreeGrafter"/>
</dbReference>
<dbReference type="PROSITE" id="PS50275">
    <property type="entry name" value="SAC"/>
    <property type="match status" value="1"/>
</dbReference>
<dbReference type="GO" id="GO:0046856">
    <property type="term" value="P:phosphatidylinositol dephosphorylation"/>
    <property type="evidence" value="ECO:0007669"/>
    <property type="project" value="TreeGrafter"/>
</dbReference>
<dbReference type="Pfam" id="PF12456">
    <property type="entry name" value="hSac2"/>
    <property type="match status" value="1"/>
</dbReference>
<dbReference type="PROSITE" id="PS51791">
    <property type="entry name" value="HSAC2"/>
    <property type="match status" value="1"/>
</dbReference>
<dbReference type="GO" id="GO:0045334">
    <property type="term" value="C:clathrin-coated endocytic vesicle"/>
    <property type="evidence" value="ECO:0007669"/>
    <property type="project" value="TreeGrafter"/>
</dbReference>
<keyword evidence="5" id="KW-1185">Reference proteome</keyword>
<dbReference type="AlphaFoldDB" id="A0A8I6RZC7"/>
<accession>A0A8I6RZC7</accession>
<evidence type="ECO:0000313" key="4">
    <source>
        <dbReference type="EnsemblMetazoa" id="XP_014254192.1"/>
    </source>
</evidence>
<dbReference type="Pfam" id="PF02383">
    <property type="entry name" value="Syja_N"/>
    <property type="match status" value="1"/>
</dbReference>
<feature type="domain" description="HSac2" evidence="3">
    <location>
        <begin position="656"/>
        <end position="818"/>
    </location>
</feature>
<dbReference type="EnsemblMetazoa" id="XM_014398706.2">
    <property type="protein sequence ID" value="XP_014254192.1"/>
    <property type="gene ID" value="LOC106669312"/>
</dbReference>
<dbReference type="GeneID" id="106669312"/>
<dbReference type="Proteomes" id="UP000494040">
    <property type="component" value="Unassembled WGS sequence"/>
</dbReference>
<dbReference type="OMA" id="ALHKESQ"/>
<evidence type="ECO:0000259" key="3">
    <source>
        <dbReference type="PROSITE" id="PS51791"/>
    </source>
</evidence>
<protein>
    <recommendedName>
        <fullName evidence="6">Phosphatidylinositide phosphatase SAC2</fullName>
    </recommendedName>
</protein>
<organism evidence="4 5">
    <name type="scientific">Cimex lectularius</name>
    <name type="common">Bed bug</name>
    <name type="synonym">Acanthia lectularia</name>
    <dbReference type="NCBI Taxonomy" id="79782"/>
    <lineage>
        <taxon>Eukaryota</taxon>
        <taxon>Metazoa</taxon>
        <taxon>Ecdysozoa</taxon>
        <taxon>Arthropoda</taxon>
        <taxon>Hexapoda</taxon>
        <taxon>Insecta</taxon>
        <taxon>Pterygota</taxon>
        <taxon>Neoptera</taxon>
        <taxon>Paraneoptera</taxon>
        <taxon>Hemiptera</taxon>
        <taxon>Heteroptera</taxon>
        <taxon>Panheteroptera</taxon>
        <taxon>Cimicomorpha</taxon>
        <taxon>Cimicidae</taxon>
        <taxon>Cimex</taxon>
    </lineage>
</organism>
<feature type="region of interest" description="Disordered" evidence="1">
    <location>
        <begin position="989"/>
        <end position="1009"/>
    </location>
</feature>
<evidence type="ECO:0000256" key="1">
    <source>
        <dbReference type="SAM" id="MobiDB-lite"/>
    </source>
</evidence>
<dbReference type="KEGG" id="clec:106669312"/>
<sequence length="1106" mass="123835">MGDKKVLQEMEVFRTDDYYVLMNSESSLWCSRKTGELDVRPGWELANSGDPECLGIFFGLIGKIDFQADGEARLMLIKETDDVGVLPDGRKVIKIRSIAFLHPCGPDVSPSESGLKPCKKHKGGSTNLFEPQKASLTKTWGAMKSVTNSIKSTTQHAAAMATYQVKGGGKKDLKDREKFEKRILEELQRVFSDTDSFYFCCAQPGSSEADLTNSLQKNSQTDSSTDDRFFWNKHMLKDILEINNNLAKAWILPIIQGFVQIEQCAIELDPLTFSSSRIENITIGIISRRSRYRAGTRYKRRGLDDEGKCANYVETEQFVATSDHHISFVQVRGSVPLYWSQPGYKYRPPPRIDKGEAETKLAFEKHFEEELKQYGHVCIVNLVEQTGKEKVIWEGYTHQVMQYNSNAITYATFDFHEHCRGMRFENVSYLISKLEDVIQEMCFCWKDRQGVICWQQGVFRVNCIDCLDRTNVVQTAIGKSVLEIQLTKLGLLPPEGSLPSSLRTTFQLLWANNGDIISKQYAGTNALKGDYTRTGERKLTGMMKDGMNSANRYLRRLLLDDLRQGVIDVCQGSDYVLPSPSCLLLYDTFDILSSPCYYSNPLPLEQELLIGIAAFNLSRYYLSRFKDVYRQATIDIMQGQLVSEDVLSGDDDTDAAATAEHVKLLIEDCKKLLITDSSLILGAWGLINADPITGDASETDMDTILILTREAYYVADYDDELDQVVKCQRIPLEDITMVELGPADMGMSHSPLQIFNKGKHKQNIQYCLRFRYKVEGGGGVVYHHTFRSSNLRFFNNVAIVIKTEDEMIESLRAICDCIRVAVEVSFDNNVQWHIGAPLNRITQKSENMLAPTPQMTRNISETQLENIKTAGSKAISNMTSKINKIGRTLNVKRKNSSARKEDIQVPEFTVGGNSSDEDDDVICADNSEKQQKDTFLPNVGIVMSNTAITKDDVDPDDVICEGLSDERSVPKTLNVTPCELKVRTFSHSSGEVDDKDHFKPEESSHSTSKLELNLGGITASQSENALRSIKSGFSTATNVLTSPSASAAAVLSPLTKLAKGMQTLGANLDIRRLKQVRPNNYQASAETNRLKEIWASSGCKSKLIAV</sequence>
<name>A0A8I6RZC7_CIMLE</name>
<dbReference type="InterPro" id="IPR022158">
    <property type="entry name" value="Inositol_phosphatase"/>
</dbReference>
<dbReference type="RefSeq" id="XP_014254192.1">
    <property type="nucleotide sequence ID" value="XM_014398706.2"/>
</dbReference>
<evidence type="ECO:0000313" key="5">
    <source>
        <dbReference type="Proteomes" id="UP000494040"/>
    </source>
</evidence>
<dbReference type="GO" id="GO:0043812">
    <property type="term" value="F:phosphatidylinositol-4-phosphate phosphatase activity"/>
    <property type="evidence" value="ECO:0007669"/>
    <property type="project" value="TreeGrafter"/>
</dbReference>
<dbReference type="CTD" id="6670"/>